<comment type="caution">
    <text evidence="1">The sequence shown here is derived from an EMBL/GenBank/DDBJ whole genome shotgun (WGS) entry which is preliminary data.</text>
</comment>
<dbReference type="EMBL" id="JAGFBM010000005">
    <property type="protein sequence ID" value="MBO3085096.1"/>
    <property type="molecule type" value="Genomic_DNA"/>
</dbReference>
<dbReference type="RefSeq" id="WP_208289605.1">
    <property type="nucleotide sequence ID" value="NZ_CP074404.1"/>
</dbReference>
<proteinExistence type="predicted"/>
<dbReference type="Proteomes" id="UP000678317">
    <property type="component" value="Unassembled WGS sequence"/>
</dbReference>
<sequence length="115" mass="12346">MEILHVAHRDDWEAALASGTYRVSTRGAFLDEVGFIHASYPHQISAVAKAVHGDDDADLCVLVLDPERIRAAGTRVVDEDGGDGELYPHVYGPIEPGFVTAVRPAAVDASGAFRF</sequence>
<organism evidence="1 2">
    <name type="scientific">Cellulomonas fengjieae</name>
    <dbReference type="NCBI Taxonomy" id="2819978"/>
    <lineage>
        <taxon>Bacteria</taxon>
        <taxon>Bacillati</taxon>
        <taxon>Actinomycetota</taxon>
        <taxon>Actinomycetes</taxon>
        <taxon>Micrococcales</taxon>
        <taxon>Cellulomonadaceae</taxon>
        <taxon>Cellulomonas</taxon>
    </lineage>
</organism>
<reference evidence="1 2" key="1">
    <citation type="submission" date="2021-03" db="EMBL/GenBank/DDBJ databases">
        <title>novel species in genus Cellulomonas.</title>
        <authorList>
            <person name="Zhang G."/>
        </authorList>
    </citation>
    <scope>NUCLEOTIDE SEQUENCE [LARGE SCALE GENOMIC DNA]</scope>
    <source>
        <strain evidence="2">zg-ZUI188</strain>
    </source>
</reference>
<evidence type="ECO:0000313" key="2">
    <source>
        <dbReference type="Proteomes" id="UP000678317"/>
    </source>
</evidence>
<name>A0ABS3SH65_9CELL</name>
<gene>
    <name evidence="1" type="ORF">J4035_10635</name>
</gene>
<dbReference type="Gene3D" id="3.20.170.20">
    <property type="entry name" value="Protein of unknown function DUF952"/>
    <property type="match status" value="1"/>
</dbReference>
<dbReference type="Pfam" id="PF06108">
    <property type="entry name" value="DUF952"/>
    <property type="match status" value="1"/>
</dbReference>
<accession>A0ABS3SH65</accession>
<dbReference type="InterPro" id="IPR009297">
    <property type="entry name" value="DUF952"/>
</dbReference>
<dbReference type="SUPFAM" id="SSF56399">
    <property type="entry name" value="ADP-ribosylation"/>
    <property type="match status" value="1"/>
</dbReference>
<evidence type="ECO:0000313" key="1">
    <source>
        <dbReference type="EMBL" id="MBO3085096.1"/>
    </source>
</evidence>
<keyword evidence="2" id="KW-1185">Reference proteome</keyword>
<protein>
    <submittedName>
        <fullName evidence="1">DUF952 domain-containing protein</fullName>
    </submittedName>
</protein>